<dbReference type="EMBL" id="FOSQ01000013">
    <property type="protein sequence ID" value="SFK99158.1"/>
    <property type="molecule type" value="Genomic_DNA"/>
</dbReference>
<name>A0A1I4DZY8_9PROT</name>
<dbReference type="Gene3D" id="3.30.1330.40">
    <property type="entry name" value="RutC-like"/>
    <property type="match status" value="1"/>
</dbReference>
<evidence type="ECO:0000313" key="1">
    <source>
        <dbReference type="EMBL" id="SFK99158.1"/>
    </source>
</evidence>
<evidence type="ECO:0000313" key="2">
    <source>
        <dbReference type="Proteomes" id="UP000199473"/>
    </source>
</evidence>
<sequence length="132" mass="14442">MSLVVEHLEGTDFQKSRAFSPAVITSGGRTVWLSGQTATQDLDGNDINWDFEKQVRTCYALIDRTLKRAGGDLSSLVWTTVYILDPRHGDQLVKLRAEHFPGGRFPCSALLTVSAFARPGIVVEIQGIGVVP</sequence>
<dbReference type="InterPro" id="IPR006175">
    <property type="entry name" value="YjgF/YER057c/UK114"/>
</dbReference>
<gene>
    <name evidence="1" type="ORF">SAMN02745775_11398</name>
</gene>
<keyword evidence="2" id="KW-1185">Reference proteome</keyword>
<dbReference type="Proteomes" id="UP000199473">
    <property type="component" value="Unassembled WGS sequence"/>
</dbReference>
<dbReference type="AlphaFoldDB" id="A0A1I4DZY8"/>
<protein>
    <submittedName>
        <fullName evidence="1">Enamine deaminase RidA, house cleaning of reactive enamine intermediates, YjgF/YER057c/UK114 family</fullName>
    </submittedName>
</protein>
<accession>A0A1I4DZY8</accession>
<dbReference type="CDD" id="cd00448">
    <property type="entry name" value="YjgF_YER057c_UK114_family"/>
    <property type="match status" value="1"/>
</dbReference>
<reference evidence="1 2" key="1">
    <citation type="submission" date="2016-10" db="EMBL/GenBank/DDBJ databases">
        <authorList>
            <person name="de Groot N.N."/>
        </authorList>
    </citation>
    <scope>NUCLEOTIDE SEQUENCE [LARGE SCALE GENOMIC DNA]</scope>
    <source>
        <strain evidence="1 2">DSM 19981</strain>
    </source>
</reference>
<dbReference type="PANTHER" id="PTHR43857:SF1">
    <property type="entry name" value="YJGH FAMILY PROTEIN"/>
    <property type="match status" value="1"/>
</dbReference>
<dbReference type="PANTHER" id="PTHR43857">
    <property type="entry name" value="BLR7761 PROTEIN"/>
    <property type="match status" value="1"/>
</dbReference>
<dbReference type="OrthoDB" id="9803101at2"/>
<dbReference type="STRING" id="1123062.SAMN02745775_11398"/>
<dbReference type="Pfam" id="PF01042">
    <property type="entry name" value="Ribonuc_L-PSP"/>
    <property type="match status" value="1"/>
</dbReference>
<dbReference type="InterPro" id="IPR035959">
    <property type="entry name" value="RutC-like_sf"/>
</dbReference>
<organism evidence="1 2">
    <name type="scientific">Falsiroseomonas stagni DSM 19981</name>
    <dbReference type="NCBI Taxonomy" id="1123062"/>
    <lineage>
        <taxon>Bacteria</taxon>
        <taxon>Pseudomonadati</taxon>
        <taxon>Pseudomonadota</taxon>
        <taxon>Alphaproteobacteria</taxon>
        <taxon>Acetobacterales</taxon>
        <taxon>Roseomonadaceae</taxon>
        <taxon>Falsiroseomonas</taxon>
    </lineage>
</organism>
<dbReference type="SUPFAM" id="SSF55298">
    <property type="entry name" value="YjgF-like"/>
    <property type="match status" value="1"/>
</dbReference>
<dbReference type="RefSeq" id="WP_092962523.1">
    <property type="nucleotide sequence ID" value="NZ_FOSQ01000013.1"/>
</dbReference>
<proteinExistence type="predicted"/>